<dbReference type="Pfam" id="PF22617">
    <property type="entry name" value="HCS_D2"/>
    <property type="match status" value="1"/>
</dbReference>
<dbReference type="PROSITE" id="PS00816">
    <property type="entry name" value="AIPM_HOMOCIT_SYNTH_2"/>
    <property type="match status" value="1"/>
</dbReference>
<dbReference type="PANTHER" id="PTHR42880:SF1">
    <property type="entry name" value="ISOPROPYLMALATE_HOMOCITRATE_CITRAMALATE SYNTHASE FAMILY PROTEIN"/>
    <property type="match status" value="1"/>
</dbReference>
<proteinExistence type="inferred from homology"/>
<dbReference type="PROSITE" id="PS00815">
    <property type="entry name" value="AIPM_HOMOCIT_SYNTH_1"/>
    <property type="match status" value="1"/>
</dbReference>
<sequence length="396" mass="43662">MRPTSYLSPFNNIPEVTSGISFSNDLTLSDCTLRDGEQQAGVVFTKEDKIAIAKLLDEMRIPEIEAGMPCNSQEDADAIAEITRLCKNSRITACVRGLERDFDLAADIGVWGVTISLPIGILQRKYKLKWDDDTYIRNMYHLTEYAKKKGLYVNLSPYDTTRAEPAFLDRVMTEAVRCGTIDRVRLVDTVGSANPEAIRYLARRIKGILGDKVWLEVHCHNDFGLAVASALAGAMGGAEVVSTTINGLGERSGNTSTEELLLALKLLYGKDLGIDLTRLTDVSNLVEKLSNTPLQKHKPVVGRHSFSHESGMVVAGVLEEPFVAEAYAPELVGAHREILIGKKSGAKSLEAKLNENGIHLPEEAVRELLTDVKNQALAVKRSLTDDEFFDLVRKYQ</sequence>
<feature type="domain" description="Pyruvate carboxyltransferase" evidence="3">
    <location>
        <begin position="26"/>
        <end position="280"/>
    </location>
</feature>
<dbReference type="InterPro" id="IPR002034">
    <property type="entry name" value="AIPM/Hcit_synth_CS"/>
</dbReference>
<dbReference type="Pfam" id="PF00682">
    <property type="entry name" value="HMGL-like"/>
    <property type="match status" value="1"/>
</dbReference>
<dbReference type="PROSITE" id="PS50991">
    <property type="entry name" value="PYR_CT"/>
    <property type="match status" value="1"/>
</dbReference>
<reference evidence="4 5" key="1">
    <citation type="submission" date="2020-08" db="EMBL/GenBank/DDBJ databases">
        <title>Genome public.</title>
        <authorList>
            <person name="Liu C."/>
            <person name="Sun Q."/>
        </authorList>
    </citation>
    <scope>NUCLEOTIDE SEQUENCE [LARGE SCALE GENOMIC DNA]</scope>
    <source>
        <strain evidence="4 5">BX1</strain>
    </source>
</reference>
<keyword evidence="5" id="KW-1185">Reference proteome</keyword>
<evidence type="ECO:0000256" key="1">
    <source>
        <dbReference type="ARBA" id="ARBA00022679"/>
    </source>
</evidence>
<dbReference type="SUPFAM" id="SSF51569">
    <property type="entry name" value="Aldolase"/>
    <property type="match status" value="1"/>
</dbReference>
<comment type="similarity">
    <text evidence="2">Belongs to the alpha-IPM synthase/homocitrate synthase family.</text>
</comment>
<evidence type="ECO:0000313" key="4">
    <source>
        <dbReference type="EMBL" id="MBC8576456.1"/>
    </source>
</evidence>
<evidence type="ECO:0000256" key="2">
    <source>
        <dbReference type="RuleBase" id="RU003523"/>
    </source>
</evidence>
<evidence type="ECO:0000259" key="3">
    <source>
        <dbReference type="PROSITE" id="PS50991"/>
    </source>
</evidence>
<name>A0ABR7NJ72_9FIRM</name>
<keyword evidence="1 2" id="KW-0808">Transferase</keyword>
<dbReference type="EMBL" id="JACRTB010000011">
    <property type="protein sequence ID" value="MBC8576456.1"/>
    <property type="molecule type" value="Genomic_DNA"/>
</dbReference>
<dbReference type="Proteomes" id="UP000658131">
    <property type="component" value="Unassembled WGS sequence"/>
</dbReference>
<gene>
    <name evidence="4" type="ORF">H8717_08565</name>
</gene>
<dbReference type="Gene3D" id="1.10.238.260">
    <property type="match status" value="1"/>
</dbReference>
<dbReference type="InterPro" id="IPR000891">
    <property type="entry name" value="PYR_CT"/>
</dbReference>
<dbReference type="InterPro" id="IPR054691">
    <property type="entry name" value="LeuA/HCS_post-cat"/>
</dbReference>
<dbReference type="PANTHER" id="PTHR42880">
    <property type="entry name" value="HOMOCITRATE SYNTHASE"/>
    <property type="match status" value="1"/>
</dbReference>
<evidence type="ECO:0000313" key="5">
    <source>
        <dbReference type="Proteomes" id="UP000658131"/>
    </source>
</evidence>
<protein>
    <recommendedName>
        <fullName evidence="3">Pyruvate carboxyltransferase domain-containing protein</fullName>
    </recommendedName>
</protein>
<comment type="caution">
    <text evidence="4">The sequence shown here is derived from an EMBL/GenBank/DDBJ whole genome shotgun (WGS) entry which is preliminary data.</text>
</comment>
<accession>A0ABR7NJ72</accession>
<dbReference type="RefSeq" id="WP_262399979.1">
    <property type="nucleotide sequence ID" value="NZ_JACRTB010000011.1"/>
</dbReference>
<organism evidence="4 5">
    <name type="scientific">Yanshouia hominis</name>
    <dbReference type="NCBI Taxonomy" id="2763673"/>
    <lineage>
        <taxon>Bacteria</taxon>
        <taxon>Bacillati</taxon>
        <taxon>Bacillota</taxon>
        <taxon>Clostridia</taxon>
        <taxon>Eubacteriales</taxon>
        <taxon>Oscillospiraceae</taxon>
        <taxon>Yanshouia</taxon>
    </lineage>
</organism>
<dbReference type="InterPro" id="IPR013785">
    <property type="entry name" value="Aldolase_TIM"/>
</dbReference>
<dbReference type="Gene3D" id="3.20.20.70">
    <property type="entry name" value="Aldolase class I"/>
    <property type="match status" value="1"/>
</dbReference>